<dbReference type="PROSITE" id="PS50045">
    <property type="entry name" value="SIGMA54_INTERACT_4"/>
    <property type="match status" value="1"/>
</dbReference>
<dbReference type="InterPro" id="IPR025944">
    <property type="entry name" value="Sigma_54_int_dom_CS"/>
</dbReference>
<dbReference type="PROSITE" id="PS00688">
    <property type="entry name" value="SIGMA54_INTERACT_3"/>
    <property type="match status" value="1"/>
</dbReference>
<dbReference type="GO" id="GO:0005524">
    <property type="term" value="F:ATP binding"/>
    <property type="evidence" value="ECO:0007669"/>
    <property type="project" value="UniProtKB-KW"/>
</dbReference>
<name>I8REM7_9FIRM</name>
<keyword evidence="9" id="KW-1185">Reference proteome</keyword>
<reference evidence="8 9" key="1">
    <citation type="journal article" date="2012" name="J. Bacteriol.">
        <title>Draft Genome Sequences for Two Metal-Reducing Pelosinus fermentans Strains Isolated from a Cr(VI)-Contaminated Site and for Type Strain R7.</title>
        <authorList>
            <person name="Brown S.D."/>
            <person name="Podar M."/>
            <person name="Klingeman D.M."/>
            <person name="Johnson C.M."/>
            <person name="Yang Z.K."/>
            <person name="Utturkar S.M."/>
            <person name="Land M.L."/>
            <person name="Mosher J.J."/>
            <person name="Hurt R.A.Jr."/>
            <person name="Phelps T.J."/>
            <person name="Palumbo A.V."/>
            <person name="Arkin A.P."/>
            <person name="Hazen T.C."/>
            <person name="Elias D.A."/>
        </authorList>
    </citation>
    <scope>NUCLEOTIDE SEQUENCE [LARGE SCALE GENOMIC DNA]</scope>
    <source>
        <strain evidence="8 9">B4</strain>
    </source>
</reference>
<dbReference type="Gene3D" id="3.30.450.20">
    <property type="entry name" value="PAS domain"/>
    <property type="match status" value="2"/>
</dbReference>
<dbReference type="Pfam" id="PF00989">
    <property type="entry name" value="PAS"/>
    <property type="match status" value="2"/>
</dbReference>
<dbReference type="NCBIfam" id="TIGR00229">
    <property type="entry name" value="sensory_box"/>
    <property type="match status" value="2"/>
</dbReference>
<accession>I8REM7</accession>
<dbReference type="PATRIC" id="fig|1149862.3.peg.2847"/>
<sequence length="611" mass="68205">MEICAIVGLVLCISFLVLYYLCGGENMKCIDKIAFQTAWDFGSRQMRDLFNSTSDGMIVVNKMGVIILINIAAERILGIPVQDAYGQLARDVITGSRLDFVLETGVAELNQKQMIGETYIVTNRVPLRDEKDQIVGVAAVFREFTEVEQLTEELTSRNEMQKFLETIIDVTQDAISVADQEGKIIMVNQAYTQVIGMPKEEVVGKLSTVDIREGESMHLQVVKTLDAVRGIPLKVGPGNREVLASVSPIIIKGKLCGSVGVVHDVSEIKRLSKELARTRMLVNRSQPRYTFETMVATDAAMSLAVEQSRHAATTPATILLSGESGTGKEVFAHSIHYASHRNNKPFVRVNCAALPETLFESELFGYEAGAFSGALRGGKKGLFEEANGGTIFLDEIGEIPLMVQAKLLRVLQEREFTKVGGVKSRSIDVRVIAATNQNLDIAVKKGSFREDLYYRLNVFPIVIPPLRHRMADLPQLIVHILEKLNQEYGRNVMAVSPEAIAVFREYLWPGNVRELENVLGRALINMQFSETTILNRHLPPFFREIKAAHIVDTHFPHSSLTQMLEAVERKIIEDCLKKNEGNRTQTALQLGIAIRSLYYKMERLKIKSEVI</sequence>
<feature type="domain" description="Sigma-54 factor interaction" evidence="6">
    <location>
        <begin position="294"/>
        <end position="524"/>
    </location>
</feature>
<keyword evidence="5" id="KW-0804">Transcription</keyword>
<dbReference type="PROSITE" id="PS50112">
    <property type="entry name" value="PAS"/>
    <property type="match status" value="2"/>
</dbReference>
<evidence type="ECO:0000313" key="8">
    <source>
        <dbReference type="EMBL" id="EIW17838.1"/>
    </source>
</evidence>
<keyword evidence="4" id="KW-0238">DNA-binding</keyword>
<dbReference type="Pfam" id="PF25601">
    <property type="entry name" value="AAA_lid_14"/>
    <property type="match status" value="1"/>
</dbReference>
<dbReference type="PROSITE" id="PS00675">
    <property type="entry name" value="SIGMA54_INTERACT_1"/>
    <property type="match status" value="1"/>
</dbReference>
<evidence type="ECO:0000259" key="6">
    <source>
        <dbReference type="PROSITE" id="PS50045"/>
    </source>
</evidence>
<dbReference type="Pfam" id="PF02954">
    <property type="entry name" value="HTH_8"/>
    <property type="match status" value="1"/>
</dbReference>
<dbReference type="SUPFAM" id="SSF55785">
    <property type="entry name" value="PYP-like sensor domain (PAS domain)"/>
    <property type="match status" value="2"/>
</dbReference>
<dbReference type="SUPFAM" id="SSF46689">
    <property type="entry name" value="Homeodomain-like"/>
    <property type="match status" value="1"/>
</dbReference>
<keyword evidence="3" id="KW-0805">Transcription regulation</keyword>
<dbReference type="InterPro" id="IPR009057">
    <property type="entry name" value="Homeodomain-like_sf"/>
</dbReference>
<keyword evidence="1" id="KW-0547">Nucleotide-binding</keyword>
<dbReference type="PROSITE" id="PS00676">
    <property type="entry name" value="SIGMA54_INTERACT_2"/>
    <property type="match status" value="1"/>
</dbReference>
<dbReference type="FunFam" id="3.40.50.300:FF:000006">
    <property type="entry name" value="DNA-binding transcriptional regulator NtrC"/>
    <property type="match status" value="1"/>
</dbReference>
<evidence type="ECO:0000256" key="3">
    <source>
        <dbReference type="ARBA" id="ARBA00023015"/>
    </source>
</evidence>
<dbReference type="Gene3D" id="3.40.50.300">
    <property type="entry name" value="P-loop containing nucleotide triphosphate hydrolases"/>
    <property type="match status" value="1"/>
</dbReference>
<evidence type="ECO:0000313" key="9">
    <source>
        <dbReference type="Proteomes" id="UP000004324"/>
    </source>
</evidence>
<dbReference type="CDD" id="cd00130">
    <property type="entry name" value="PAS"/>
    <property type="match status" value="2"/>
</dbReference>
<organism evidence="8 9">
    <name type="scientific">Pelosinus fermentans B4</name>
    <dbReference type="NCBI Taxonomy" id="1149862"/>
    <lineage>
        <taxon>Bacteria</taxon>
        <taxon>Bacillati</taxon>
        <taxon>Bacillota</taxon>
        <taxon>Negativicutes</taxon>
        <taxon>Selenomonadales</taxon>
        <taxon>Sporomusaceae</taxon>
        <taxon>Pelosinus</taxon>
    </lineage>
</organism>
<keyword evidence="2" id="KW-0067">ATP-binding</keyword>
<feature type="domain" description="PAS" evidence="7">
    <location>
        <begin position="160"/>
        <end position="205"/>
    </location>
</feature>
<gene>
    <name evidence="8" type="ORF">FB4_3881</name>
</gene>
<dbReference type="InterPro" id="IPR002078">
    <property type="entry name" value="Sigma_54_int"/>
</dbReference>
<evidence type="ECO:0000256" key="1">
    <source>
        <dbReference type="ARBA" id="ARBA00022741"/>
    </source>
</evidence>
<dbReference type="GO" id="GO:0006355">
    <property type="term" value="P:regulation of DNA-templated transcription"/>
    <property type="evidence" value="ECO:0007669"/>
    <property type="project" value="InterPro"/>
</dbReference>
<dbReference type="Gene3D" id="1.10.10.60">
    <property type="entry name" value="Homeodomain-like"/>
    <property type="match status" value="1"/>
</dbReference>
<evidence type="ECO:0000256" key="5">
    <source>
        <dbReference type="ARBA" id="ARBA00023163"/>
    </source>
</evidence>
<dbReference type="GO" id="GO:0043565">
    <property type="term" value="F:sequence-specific DNA binding"/>
    <property type="evidence" value="ECO:0007669"/>
    <property type="project" value="InterPro"/>
</dbReference>
<dbReference type="PANTHER" id="PTHR32071">
    <property type="entry name" value="TRANSCRIPTIONAL REGULATORY PROTEIN"/>
    <property type="match status" value="1"/>
</dbReference>
<dbReference type="SUPFAM" id="SSF52540">
    <property type="entry name" value="P-loop containing nucleoside triphosphate hydrolases"/>
    <property type="match status" value="1"/>
</dbReference>
<dbReference type="CDD" id="cd00009">
    <property type="entry name" value="AAA"/>
    <property type="match status" value="1"/>
</dbReference>
<evidence type="ECO:0000256" key="2">
    <source>
        <dbReference type="ARBA" id="ARBA00022840"/>
    </source>
</evidence>
<dbReference type="Gene3D" id="1.10.8.60">
    <property type="match status" value="1"/>
</dbReference>
<dbReference type="Pfam" id="PF00158">
    <property type="entry name" value="Sigma54_activat"/>
    <property type="match status" value="1"/>
</dbReference>
<proteinExistence type="predicted"/>
<dbReference type="SMART" id="SM00091">
    <property type="entry name" value="PAS"/>
    <property type="match status" value="2"/>
</dbReference>
<comment type="caution">
    <text evidence="8">The sequence shown here is derived from an EMBL/GenBank/DDBJ whole genome shotgun (WGS) entry which is preliminary data.</text>
</comment>
<dbReference type="InterPro" id="IPR058031">
    <property type="entry name" value="AAA_lid_NorR"/>
</dbReference>
<evidence type="ECO:0000256" key="4">
    <source>
        <dbReference type="ARBA" id="ARBA00023125"/>
    </source>
</evidence>
<protein>
    <submittedName>
        <fullName evidence="8">PAS sensor protein</fullName>
    </submittedName>
</protein>
<dbReference type="SMART" id="SM00382">
    <property type="entry name" value="AAA"/>
    <property type="match status" value="1"/>
</dbReference>
<dbReference type="InterPro" id="IPR025943">
    <property type="entry name" value="Sigma_54_int_dom_ATP-bd_2"/>
</dbReference>
<dbReference type="InterPro" id="IPR027417">
    <property type="entry name" value="P-loop_NTPase"/>
</dbReference>
<dbReference type="AlphaFoldDB" id="I8REM7"/>
<feature type="domain" description="PAS" evidence="7">
    <location>
        <begin position="42"/>
        <end position="87"/>
    </location>
</feature>
<dbReference type="EMBL" id="AKVJ01000029">
    <property type="protein sequence ID" value="EIW17838.1"/>
    <property type="molecule type" value="Genomic_DNA"/>
</dbReference>
<dbReference type="InterPro" id="IPR035965">
    <property type="entry name" value="PAS-like_dom_sf"/>
</dbReference>
<dbReference type="InterPro" id="IPR003593">
    <property type="entry name" value="AAA+_ATPase"/>
</dbReference>
<dbReference type="InterPro" id="IPR000014">
    <property type="entry name" value="PAS"/>
</dbReference>
<dbReference type="InterPro" id="IPR002197">
    <property type="entry name" value="HTH_Fis"/>
</dbReference>
<dbReference type="InterPro" id="IPR025662">
    <property type="entry name" value="Sigma_54_int_dom_ATP-bd_1"/>
</dbReference>
<dbReference type="InterPro" id="IPR013767">
    <property type="entry name" value="PAS_fold"/>
</dbReference>
<dbReference type="PANTHER" id="PTHR32071:SF121">
    <property type="entry name" value="SIGMA L-DEPENDENT TRANSCRIPTIONAL REGULATOR YQIR-RELATED"/>
    <property type="match status" value="1"/>
</dbReference>
<dbReference type="Proteomes" id="UP000004324">
    <property type="component" value="Unassembled WGS sequence"/>
</dbReference>
<dbReference type="PRINTS" id="PR01590">
    <property type="entry name" value="HTHFIS"/>
</dbReference>
<evidence type="ECO:0000259" key="7">
    <source>
        <dbReference type="PROSITE" id="PS50112"/>
    </source>
</evidence>